<proteinExistence type="predicted"/>
<sequence>MSPILLSAALLLQRWTVGPSQRGTANIILTCAATTFLCCWVSVYPNIIAPRDSRWAAFRDKLALACLNLLGPEFLIILAAGQKSSARQSGFHNAGYTDWTMTHAFFTDMGGFRLEAPGLKESIPIDGEQLVYLVQHKFLEYPNVTKGDIEDRDKADMMSRLLTVGQAIWFSLNLLVRGIQGLTVTRIELTTASFVINLIGTAWFWKDKPCGIQTSIILKSPEHIDFIMTNRGTRPFPPYYRTQLDFISRHETEFNIWWQFYNTMARRILGFSPLMRHVHSQPWDRIPGDLFLPMDLDLHLWAVLLIAIFTSVPFMAWNSVFPSSIEQILWRTASVFMIVFNVYAFVSLSPAKMAIMPIKRPFEKSLLEKKYDQLAANKRFAQRLDPVLNQVFEPQEVIVGQEKHQQGIIVVEARPHRSSPKEVMKTVYRKLYYFAENKDPRLAVNRLWVACLGILCLAYVVVRGYIFAEDLAGLRSLPSNAYDMPDWLAIIPHL</sequence>
<gene>
    <name evidence="2" type="ORF">C8A04DRAFT_39878</name>
</gene>
<organism evidence="2 3">
    <name type="scientific">Dichotomopilus funicola</name>
    <dbReference type="NCBI Taxonomy" id="1934379"/>
    <lineage>
        <taxon>Eukaryota</taxon>
        <taxon>Fungi</taxon>
        <taxon>Dikarya</taxon>
        <taxon>Ascomycota</taxon>
        <taxon>Pezizomycotina</taxon>
        <taxon>Sordariomycetes</taxon>
        <taxon>Sordariomycetidae</taxon>
        <taxon>Sordariales</taxon>
        <taxon>Chaetomiaceae</taxon>
        <taxon>Dichotomopilus</taxon>
    </lineage>
</organism>
<accession>A0AAN6UWK2</accession>
<reference evidence="2" key="2">
    <citation type="submission" date="2023-05" db="EMBL/GenBank/DDBJ databases">
        <authorList>
            <consortium name="Lawrence Berkeley National Laboratory"/>
            <person name="Steindorff A."/>
            <person name="Hensen N."/>
            <person name="Bonometti L."/>
            <person name="Westerberg I."/>
            <person name="Brannstrom I.O."/>
            <person name="Guillou S."/>
            <person name="Cros-Aarteil S."/>
            <person name="Calhoun S."/>
            <person name="Haridas S."/>
            <person name="Kuo A."/>
            <person name="Mondo S."/>
            <person name="Pangilinan J."/>
            <person name="Riley R."/>
            <person name="Labutti K."/>
            <person name="Andreopoulos B."/>
            <person name="Lipzen A."/>
            <person name="Chen C."/>
            <person name="Yanf M."/>
            <person name="Daum C."/>
            <person name="Ng V."/>
            <person name="Clum A."/>
            <person name="Ohm R."/>
            <person name="Martin F."/>
            <person name="Silar P."/>
            <person name="Natvig D."/>
            <person name="Lalanne C."/>
            <person name="Gautier V."/>
            <person name="Ament-Velasquez S.L."/>
            <person name="Kruys A."/>
            <person name="Hutchinson M.I."/>
            <person name="Powell A.J."/>
            <person name="Barry K."/>
            <person name="Miller A.N."/>
            <person name="Grigoriev I.V."/>
            <person name="Debuchy R."/>
            <person name="Gladieux P."/>
            <person name="Thoren M.H."/>
            <person name="Johannesson H."/>
        </authorList>
    </citation>
    <scope>NUCLEOTIDE SEQUENCE</scope>
    <source>
        <strain evidence="2">CBS 141.50</strain>
    </source>
</reference>
<dbReference type="Proteomes" id="UP001302676">
    <property type="component" value="Unassembled WGS sequence"/>
</dbReference>
<keyword evidence="1" id="KW-0812">Transmembrane</keyword>
<keyword evidence="1" id="KW-1133">Transmembrane helix</keyword>
<evidence type="ECO:0000313" key="3">
    <source>
        <dbReference type="Proteomes" id="UP001302676"/>
    </source>
</evidence>
<dbReference type="PANTHER" id="PTHR35043:SF8">
    <property type="entry name" value="DUF4220 DOMAIN-CONTAINING PROTEIN"/>
    <property type="match status" value="1"/>
</dbReference>
<keyword evidence="1" id="KW-0472">Membrane</keyword>
<keyword evidence="3" id="KW-1185">Reference proteome</keyword>
<evidence type="ECO:0000313" key="2">
    <source>
        <dbReference type="EMBL" id="KAK4140507.1"/>
    </source>
</evidence>
<comment type="caution">
    <text evidence="2">The sequence shown here is derived from an EMBL/GenBank/DDBJ whole genome shotgun (WGS) entry which is preliminary data.</text>
</comment>
<protein>
    <submittedName>
        <fullName evidence="2">Uncharacterized protein</fullName>
    </submittedName>
</protein>
<dbReference type="PANTHER" id="PTHR35043">
    <property type="entry name" value="TRANSCRIPTION FACTOR DOMAIN-CONTAINING PROTEIN"/>
    <property type="match status" value="1"/>
</dbReference>
<evidence type="ECO:0000256" key="1">
    <source>
        <dbReference type="SAM" id="Phobius"/>
    </source>
</evidence>
<feature type="transmembrane region" description="Helical" evidence="1">
    <location>
        <begin position="447"/>
        <end position="468"/>
    </location>
</feature>
<reference evidence="2" key="1">
    <citation type="journal article" date="2023" name="Mol. Phylogenet. Evol.">
        <title>Genome-scale phylogeny and comparative genomics of the fungal order Sordariales.</title>
        <authorList>
            <person name="Hensen N."/>
            <person name="Bonometti L."/>
            <person name="Westerberg I."/>
            <person name="Brannstrom I.O."/>
            <person name="Guillou S."/>
            <person name="Cros-Aarteil S."/>
            <person name="Calhoun S."/>
            <person name="Haridas S."/>
            <person name="Kuo A."/>
            <person name="Mondo S."/>
            <person name="Pangilinan J."/>
            <person name="Riley R."/>
            <person name="LaButti K."/>
            <person name="Andreopoulos B."/>
            <person name="Lipzen A."/>
            <person name="Chen C."/>
            <person name="Yan M."/>
            <person name="Daum C."/>
            <person name="Ng V."/>
            <person name="Clum A."/>
            <person name="Steindorff A."/>
            <person name="Ohm R.A."/>
            <person name="Martin F."/>
            <person name="Silar P."/>
            <person name="Natvig D.O."/>
            <person name="Lalanne C."/>
            <person name="Gautier V."/>
            <person name="Ament-Velasquez S.L."/>
            <person name="Kruys A."/>
            <person name="Hutchinson M.I."/>
            <person name="Powell A.J."/>
            <person name="Barry K."/>
            <person name="Miller A.N."/>
            <person name="Grigoriev I.V."/>
            <person name="Debuchy R."/>
            <person name="Gladieux P."/>
            <person name="Hiltunen Thoren M."/>
            <person name="Johannesson H."/>
        </authorList>
    </citation>
    <scope>NUCLEOTIDE SEQUENCE</scope>
    <source>
        <strain evidence="2">CBS 141.50</strain>
    </source>
</reference>
<feature type="transmembrane region" description="Helical" evidence="1">
    <location>
        <begin position="298"/>
        <end position="316"/>
    </location>
</feature>
<dbReference type="EMBL" id="MU853630">
    <property type="protein sequence ID" value="KAK4140507.1"/>
    <property type="molecule type" value="Genomic_DNA"/>
</dbReference>
<name>A0AAN6UWK2_9PEZI</name>
<feature type="transmembrane region" description="Helical" evidence="1">
    <location>
        <begin position="26"/>
        <end position="49"/>
    </location>
</feature>
<dbReference type="RefSeq" id="XP_062633878.1">
    <property type="nucleotide sequence ID" value="XM_062784746.1"/>
</dbReference>
<dbReference type="AlphaFoldDB" id="A0AAN6UWK2"/>
<feature type="transmembrane region" description="Helical" evidence="1">
    <location>
        <begin position="328"/>
        <end position="346"/>
    </location>
</feature>
<dbReference type="GeneID" id="87821359"/>